<protein>
    <submittedName>
        <fullName evidence="2">Transposase</fullName>
    </submittedName>
</protein>
<dbReference type="Proteomes" id="UP000036681">
    <property type="component" value="Unplaced"/>
</dbReference>
<keyword evidence="1" id="KW-1185">Reference proteome</keyword>
<organism evidence="1 2">
    <name type="scientific">Ascaris lumbricoides</name>
    <name type="common">Giant roundworm</name>
    <dbReference type="NCBI Taxonomy" id="6252"/>
    <lineage>
        <taxon>Eukaryota</taxon>
        <taxon>Metazoa</taxon>
        <taxon>Ecdysozoa</taxon>
        <taxon>Nematoda</taxon>
        <taxon>Chromadorea</taxon>
        <taxon>Rhabditida</taxon>
        <taxon>Spirurina</taxon>
        <taxon>Ascaridomorpha</taxon>
        <taxon>Ascaridoidea</taxon>
        <taxon>Ascarididae</taxon>
        <taxon>Ascaris</taxon>
    </lineage>
</organism>
<dbReference type="AlphaFoldDB" id="A0A0M3HUV6"/>
<name>A0A0M3HUV6_ASCLU</name>
<evidence type="ECO:0000313" key="1">
    <source>
        <dbReference type="Proteomes" id="UP000036681"/>
    </source>
</evidence>
<evidence type="ECO:0000313" key="2">
    <source>
        <dbReference type="WBParaSite" id="ALUE_0000663501-mRNA-1"/>
    </source>
</evidence>
<dbReference type="WBParaSite" id="ALUE_0000663501-mRNA-1">
    <property type="protein sequence ID" value="ALUE_0000663501-mRNA-1"/>
    <property type="gene ID" value="ALUE_0000663501"/>
</dbReference>
<proteinExistence type="predicted"/>
<reference evidence="2" key="1">
    <citation type="submission" date="2017-02" db="UniProtKB">
        <authorList>
            <consortium name="WormBaseParasite"/>
        </authorList>
    </citation>
    <scope>IDENTIFICATION</scope>
</reference>
<sequence length="88" mass="9835">MFVNWALRSVRDSLIQVDPLAAAIAYKGQRKAMPPSAITHTPLLLHFTPFGTPALVKRAHSDLGGYCLFLLMSDEADNDRSTWRSHLK</sequence>
<accession>A0A0M3HUV6</accession>